<evidence type="ECO:0000313" key="3">
    <source>
        <dbReference type="Proteomes" id="UP000299102"/>
    </source>
</evidence>
<accession>A0A4C1SWC4</accession>
<feature type="compositionally biased region" description="Basic and acidic residues" evidence="1">
    <location>
        <begin position="76"/>
        <end position="87"/>
    </location>
</feature>
<evidence type="ECO:0000256" key="1">
    <source>
        <dbReference type="SAM" id="MobiDB-lite"/>
    </source>
</evidence>
<dbReference type="EMBL" id="BGZK01000018">
    <property type="protein sequence ID" value="GBP05478.1"/>
    <property type="molecule type" value="Genomic_DNA"/>
</dbReference>
<dbReference type="PANTHER" id="PTHR47331:SF6">
    <property type="entry name" value="DOUBLECORTIN DOMAIN-CONTAINING PROTEIN"/>
    <property type="match status" value="1"/>
</dbReference>
<dbReference type="Proteomes" id="UP000299102">
    <property type="component" value="Unassembled WGS sequence"/>
</dbReference>
<dbReference type="PANTHER" id="PTHR47331">
    <property type="entry name" value="PHD-TYPE DOMAIN-CONTAINING PROTEIN"/>
    <property type="match status" value="1"/>
</dbReference>
<dbReference type="OrthoDB" id="10049357at2759"/>
<evidence type="ECO:0000313" key="2">
    <source>
        <dbReference type="EMBL" id="GBP05478.1"/>
    </source>
</evidence>
<organism evidence="2 3">
    <name type="scientific">Eumeta variegata</name>
    <name type="common">Bagworm moth</name>
    <name type="synonym">Eumeta japonica</name>
    <dbReference type="NCBI Taxonomy" id="151549"/>
    <lineage>
        <taxon>Eukaryota</taxon>
        <taxon>Metazoa</taxon>
        <taxon>Ecdysozoa</taxon>
        <taxon>Arthropoda</taxon>
        <taxon>Hexapoda</taxon>
        <taxon>Insecta</taxon>
        <taxon>Pterygota</taxon>
        <taxon>Neoptera</taxon>
        <taxon>Endopterygota</taxon>
        <taxon>Lepidoptera</taxon>
        <taxon>Glossata</taxon>
        <taxon>Ditrysia</taxon>
        <taxon>Tineoidea</taxon>
        <taxon>Psychidae</taxon>
        <taxon>Oiketicinae</taxon>
        <taxon>Eumeta</taxon>
    </lineage>
</organism>
<dbReference type="STRING" id="151549.A0A4C1SWC4"/>
<gene>
    <name evidence="2" type="ORF">EVAR_2994_1</name>
</gene>
<name>A0A4C1SWC4_EUMVA</name>
<proteinExistence type="predicted"/>
<feature type="region of interest" description="Disordered" evidence="1">
    <location>
        <begin position="65"/>
        <end position="87"/>
    </location>
</feature>
<protein>
    <submittedName>
        <fullName evidence="2">Uncharacterized protein</fullName>
    </submittedName>
</protein>
<reference evidence="2 3" key="1">
    <citation type="journal article" date="2019" name="Commun. Biol.">
        <title>The bagworm genome reveals a unique fibroin gene that provides high tensile strength.</title>
        <authorList>
            <person name="Kono N."/>
            <person name="Nakamura H."/>
            <person name="Ohtoshi R."/>
            <person name="Tomita M."/>
            <person name="Numata K."/>
            <person name="Arakawa K."/>
        </authorList>
    </citation>
    <scope>NUCLEOTIDE SEQUENCE [LARGE SCALE GENOMIC DNA]</scope>
</reference>
<dbReference type="AlphaFoldDB" id="A0A4C1SWC4"/>
<sequence>MGRAWERLVRSIKTTLKATPNARAPIEVLYMVLLEAENIVNSRPLTHVSVDTNDPVALTPNHFLLESASEQPPPGRFDHADFCTRKQ</sequence>
<keyword evidence="3" id="KW-1185">Reference proteome</keyword>
<comment type="caution">
    <text evidence="2">The sequence shown here is derived from an EMBL/GenBank/DDBJ whole genome shotgun (WGS) entry which is preliminary data.</text>
</comment>